<keyword evidence="1" id="KW-0472">Membrane</keyword>
<evidence type="ECO:0000313" key="4">
    <source>
        <dbReference type="Proteomes" id="UP001320972"/>
    </source>
</evidence>
<evidence type="ECO:0000313" key="5">
    <source>
        <dbReference type="Proteomes" id="UP001321018"/>
    </source>
</evidence>
<evidence type="ECO:0000256" key="1">
    <source>
        <dbReference type="SAM" id="Phobius"/>
    </source>
</evidence>
<feature type="transmembrane region" description="Helical" evidence="1">
    <location>
        <begin position="12"/>
        <end position="37"/>
    </location>
</feature>
<evidence type="ECO:0000313" key="2">
    <source>
        <dbReference type="EMBL" id="MCU4743367.1"/>
    </source>
</evidence>
<gene>
    <name evidence="3" type="ORF">OB955_09185</name>
    <name evidence="2" type="ORF">OB960_18435</name>
</gene>
<dbReference type="EMBL" id="JAOPKB010000004">
    <property type="protein sequence ID" value="MCU4972915.1"/>
    <property type="molecule type" value="Genomic_DNA"/>
</dbReference>
<dbReference type="Proteomes" id="UP001321018">
    <property type="component" value="Unassembled WGS sequence"/>
</dbReference>
<evidence type="ECO:0000313" key="3">
    <source>
        <dbReference type="EMBL" id="MCU4972915.1"/>
    </source>
</evidence>
<name>A0AAP2Z187_9EURY</name>
<sequence length="80" mass="8650">MPGSDDTQYKLAILMSGISMVAWIGVPVLGLYTLYVALTGGSVTYPALYTVGSLVAGVVFARLERYFQPEDWVSKTNRGS</sequence>
<protein>
    <submittedName>
        <fullName evidence="2">Uncharacterized protein</fullName>
    </submittedName>
</protein>
<comment type="caution">
    <text evidence="2">The sequence shown here is derived from an EMBL/GenBank/DDBJ whole genome shotgun (WGS) entry which is preliminary data.</text>
</comment>
<dbReference type="AlphaFoldDB" id="A0AAP2Z187"/>
<dbReference type="EMBL" id="JAOPKA010000015">
    <property type="protein sequence ID" value="MCU4743367.1"/>
    <property type="molecule type" value="Genomic_DNA"/>
</dbReference>
<keyword evidence="1" id="KW-0812">Transmembrane</keyword>
<proteinExistence type="predicted"/>
<dbReference type="Proteomes" id="UP001320972">
    <property type="component" value="Unassembled WGS sequence"/>
</dbReference>
<reference evidence="2 4" key="1">
    <citation type="submission" date="2022-09" db="EMBL/GenBank/DDBJ databases">
        <title>Enrichment on poylsaccharides allowed isolation of novel metabolic and taxonomic groups of Haloarchaea.</title>
        <authorList>
            <person name="Sorokin D.Y."/>
            <person name="Elcheninov A.G."/>
            <person name="Khizhniak T.V."/>
            <person name="Kolganova T.V."/>
            <person name="Kublanov I.V."/>
        </authorList>
    </citation>
    <scope>NUCLEOTIDE SEQUENCE</scope>
    <source>
        <strain evidence="3 4">AArc-m2/3/4</strain>
        <strain evidence="2">AArc-xg1-1</strain>
    </source>
</reference>
<accession>A0AAP2Z187</accession>
<feature type="transmembrane region" description="Helical" evidence="1">
    <location>
        <begin position="43"/>
        <end position="61"/>
    </location>
</feature>
<dbReference type="RefSeq" id="WP_338005187.1">
    <property type="nucleotide sequence ID" value="NZ_JAOPKA010000015.1"/>
</dbReference>
<keyword evidence="4" id="KW-1185">Reference proteome</keyword>
<organism evidence="2 5">
    <name type="scientific">Natronoglomus mannanivorans</name>
    <dbReference type="NCBI Taxonomy" id="2979990"/>
    <lineage>
        <taxon>Archaea</taxon>
        <taxon>Methanobacteriati</taxon>
        <taxon>Methanobacteriota</taxon>
        <taxon>Stenosarchaea group</taxon>
        <taxon>Halobacteria</taxon>
        <taxon>Halobacteriales</taxon>
        <taxon>Natrialbaceae</taxon>
        <taxon>Natronoglomus</taxon>
    </lineage>
</organism>
<keyword evidence="1" id="KW-1133">Transmembrane helix</keyword>